<organism evidence="1 2">
    <name type="scientific">Favolaschia claudopus</name>
    <dbReference type="NCBI Taxonomy" id="2862362"/>
    <lineage>
        <taxon>Eukaryota</taxon>
        <taxon>Fungi</taxon>
        <taxon>Dikarya</taxon>
        <taxon>Basidiomycota</taxon>
        <taxon>Agaricomycotina</taxon>
        <taxon>Agaricomycetes</taxon>
        <taxon>Agaricomycetidae</taxon>
        <taxon>Agaricales</taxon>
        <taxon>Marasmiineae</taxon>
        <taxon>Mycenaceae</taxon>
        <taxon>Favolaschia</taxon>
    </lineage>
</organism>
<keyword evidence="2" id="KW-1185">Reference proteome</keyword>
<dbReference type="AlphaFoldDB" id="A0AAW0BLB0"/>
<evidence type="ECO:0000313" key="1">
    <source>
        <dbReference type="EMBL" id="KAK7027756.1"/>
    </source>
</evidence>
<dbReference type="Proteomes" id="UP001362999">
    <property type="component" value="Unassembled WGS sequence"/>
</dbReference>
<sequence>MTSDSSKVELFGAEIRATFRSIRMSRVTGSKIYENFRTCHGSPRVLMNAKWKNPSFRGRSDARKWPLLAEGSPYSAGDREVIGPRVFWVHTTPGENFATAELAHRSQLRPPRLKPVGLRLVSSSACRRLGLGCIAKRRYNNFDLSRERAASRVSSFLKIVQPSDIVEGGSSTFPHAALKTSIKIKIQNSSFWCSPSAYYVQRLVQVSTSKFSTFSNFALEPTSQLPGNDLTTPNLAQMILSRAKNFESDLALQLWLKPADRGTSPGIGSENALF</sequence>
<gene>
    <name evidence="1" type="ORF">R3P38DRAFT_2776822</name>
</gene>
<protein>
    <submittedName>
        <fullName evidence="1">Uncharacterized protein</fullName>
    </submittedName>
</protein>
<dbReference type="EMBL" id="JAWWNJ010000029">
    <property type="protein sequence ID" value="KAK7027756.1"/>
    <property type="molecule type" value="Genomic_DNA"/>
</dbReference>
<name>A0AAW0BLB0_9AGAR</name>
<accession>A0AAW0BLB0</accession>
<comment type="caution">
    <text evidence="1">The sequence shown here is derived from an EMBL/GenBank/DDBJ whole genome shotgun (WGS) entry which is preliminary data.</text>
</comment>
<proteinExistence type="predicted"/>
<evidence type="ECO:0000313" key="2">
    <source>
        <dbReference type="Proteomes" id="UP001362999"/>
    </source>
</evidence>
<reference evidence="1 2" key="1">
    <citation type="journal article" date="2024" name="J Genomics">
        <title>Draft genome sequencing and assembly of Favolaschia claudopus CIRM-BRFM 2984 isolated from oak limbs.</title>
        <authorList>
            <person name="Navarro D."/>
            <person name="Drula E."/>
            <person name="Chaduli D."/>
            <person name="Cazenave R."/>
            <person name="Ahrendt S."/>
            <person name="Wang J."/>
            <person name="Lipzen A."/>
            <person name="Daum C."/>
            <person name="Barry K."/>
            <person name="Grigoriev I.V."/>
            <person name="Favel A."/>
            <person name="Rosso M.N."/>
            <person name="Martin F."/>
        </authorList>
    </citation>
    <scope>NUCLEOTIDE SEQUENCE [LARGE SCALE GENOMIC DNA]</scope>
    <source>
        <strain evidence="1 2">CIRM-BRFM 2984</strain>
    </source>
</reference>